<gene>
    <name evidence="2" type="ORF">TM448A02084_0008</name>
</gene>
<evidence type="ECO:0000313" key="2">
    <source>
        <dbReference type="EMBL" id="QJA51370.1"/>
    </source>
</evidence>
<keyword evidence="1" id="KW-0472">Membrane</keyword>
<accession>A0A6H1ZVY5</accession>
<evidence type="ECO:0000256" key="1">
    <source>
        <dbReference type="SAM" id="Phobius"/>
    </source>
</evidence>
<sequence>MNDKEQPPTYVLRLTAEEIAAVALALLYYCALLNRWPKPSADNIETRVQVLDMLIATLQAVLEKET</sequence>
<dbReference type="EMBL" id="MT144257">
    <property type="protein sequence ID" value="QJA51370.1"/>
    <property type="molecule type" value="Genomic_DNA"/>
</dbReference>
<keyword evidence="1" id="KW-1133">Transmembrane helix</keyword>
<proteinExistence type="predicted"/>
<protein>
    <submittedName>
        <fullName evidence="2">Uncharacterized protein</fullName>
    </submittedName>
</protein>
<keyword evidence="1" id="KW-0812">Transmembrane</keyword>
<dbReference type="AlphaFoldDB" id="A0A6H1ZVY5"/>
<reference evidence="2" key="1">
    <citation type="submission" date="2020-03" db="EMBL/GenBank/DDBJ databases">
        <title>The deep terrestrial virosphere.</title>
        <authorList>
            <person name="Holmfeldt K."/>
            <person name="Nilsson E."/>
            <person name="Simone D."/>
            <person name="Lopez-Fernandez M."/>
            <person name="Wu X."/>
            <person name="de Brujin I."/>
            <person name="Lundin D."/>
            <person name="Andersson A."/>
            <person name="Bertilsson S."/>
            <person name="Dopson M."/>
        </authorList>
    </citation>
    <scope>NUCLEOTIDE SEQUENCE</scope>
    <source>
        <strain evidence="2">TM448A02084</strain>
    </source>
</reference>
<feature type="transmembrane region" description="Helical" evidence="1">
    <location>
        <begin position="12"/>
        <end position="31"/>
    </location>
</feature>
<name>A0A6H1ZVY5_9ZZZZ</name>
<organism evidence="2">
    <name type="scientific">viral metagenome</name>
    <dbReference type="NCBI Taxonomy" id="1070528"/>
    <lineage>
        <taxon>unclassified sequences</taxon>
        <taxon>metagenomes</taxon>
        <taxon>organismal metagenomes</taxon>
    </lineage>
</organism>